<organism evidence="2 3">
    <name type="scientific">Acinetobacter phage vB_AbaP_B5</name>
    <dbReference type="NCBI Taxonomy" id="2678937"/>
    <lineage>
        <taxon>Viruses</taxon>
        <taxon>Duplodnaviria</taxon>
        <taxon>Heunggongvirae</taxon>
        <taxon>Uroviricota</taxon>
        <taxon>Caudoviricetes</taxon>
        <taxon>Autographivirales</taxon>
        <taxon>Autoscriptoviridae</taxon>
        <taxon>Beijerinckvirinae</taxon>
        <taxon>Friunavirus</taxon>
        <taxon>Friunavirus B5</taxon>
    </lineage>
</organism>
<keyword evidence="3" id="KW-1185">Reference proteome</keyword>
<keyword evidence="1" id="KW-1133">Transmembrane helix</keyword>
<dbReference type="OrthoDB" id="28039at10239"/>
<protein>
    <submittedName>
        <fullName evidence="2">Uncharacterized protein</fullName>
    </submittedName>
</protein>
<evidence type="ECO:0000313" key="2">
    <source>
        <dbReference type="EMBL" id="ASN73414.1"/>
    </source>
</evidence>
<dbReference type="Proteomes" id="UP000225664">
    <property type="component" value="Segment"/>
</dbReference>
<sequence length="38" mass="4325">MFLGLPYHFWYGVCLATLVVILAEIVARQKKGKHYDGS</sequence>
<reference evidence="2 3" key="1">
    <citation type="submission" date="2017-04" db="EMBL/GenBank/DDBJ databases">
        <title>Sensitivity acquisition of phages to Acinetobacter calcoaceticus-baumannii complex species through exchange of pectate lyase domains.</title>
        <authorList>
            <person name="Oliveira H."/>
            <person name="Rita A."/>
            <person name="Konstantinidis N."/>
            <person name="Dotsch A."/>
            <person name="Ferreira A."/>
            <person name="Akturk E."/>
            <person name="Nemec A."/>
            <person name="Sillankorva S."/>
            <person name="Shneider M."/>
            <person name="Azeredo J."/>
        </authorList>
    </citation>
    <scope>NUCLEOTIDE SEQUENCE [LARGE SCALE GENOMIC DNA]</scope>
</reference>
<evidence type="ECO:0000313" key="3">
    <source>
        <dbReference type="Proteomes" id="UP000225664"/>
    </source>
</evidence>
<accession>A0A221SBN4</accession>
<dbReference type="EMBL" id="MF033349">
    <property type="protein sequence ID" value="ASN73414.1"/>
    <property type="molecule type" value="Genomic_DNA"/>
</dbReference>
<evidence type="ECO:0000256" key="1">
    <source>
        <dbReference type="SAM" id="Phobius"/>
    </source>
</evidence>
<gene>
    <name evidence="2" type="ORF">B5_06</name>
</gene>
<proteinExistence type="predicted"/>
<keyword evidence="1" id="KW-0472">Membrane</keyword>
<feature type="transmembrane region" description="Helical" evidence="1">
    <location>
        <begin position="6"/>
        <end position="27"/>
    </location>
</feature>
<name>A0A221SBN4_9CAUD</name>
<keyword evidence="1" id="KW-0812">Transmembrane</keyword>